<name>A0ABD0M9K5_9CAEN</name>
<keyword evidence="4" id="KW-0479">Metal-binding</keyword>
<proteinExistence type="predicted"/>
<feature type="non-terminal residue" evidence="5">
    <location>
        <position position="1"/>
    </location>
</feature>
<comment type="subcellular location">
    <subcellularLocation>
        <location evidence="1">Secreted</location>
    </subcellularLocation>
</comment>
<keyword evidence="4" id="KW-0408">Iron</keyword>
<keyword evidence="3" id="KW-0325">Glycoprotein</keyword>
<evidence type="ECO:0000313" key="6">
    <source>
        <dbReference type="Proteomes" id="UP001519460"/>
    </source>
</evidence>
<evidence type="ECO:0000313" key="5">
    <source>
        <dbReference type="EMBL" id="KAK7508442.1"/>
    </source>
</evidence>
<dbReference type="Gene3D" id="1.10.640.10">
    <property type="entry name" value="Haem peroxidase domain superfamily, animal type"/>
    <property type="match status" value="1"/>
</dbReference>
<keyword evidence="6" id="KW-1185">Reference proteome</keyword>
<accession>A0ABD0M9K5</accession>
<keyword evidence="4" id="KW-0349">Heme</keyword>
<dbReference type="CDD" id="cd09823">
    <property type="entry name" value="peroxinectin_like"/>
    <property type="match status" value="1"/>
</dbReference>
<keyword evidence="2" id="KW-0964">Secreted</keyword>
<dbReference type="Pfam" id="PF03098">
    <property type="entry name" value="An_peroxidase"/>
    <property type="match status" value="1"/>
</dbReference>
<feature type="non-terminal residue" evidence="5">
    <location>
        <position position="407"/>
    </location>
</feature>
<protein>
    <submittedName>
        <fullName evidence="5">Uncharacterized protein</fullName>
    </submittedName>
</protein>
<comment type="caution">
    <text evidence="5">The sequence shown here is derived from an EMBL/GenBank/DDBJ whole genome shotgun (WGS) entry which is preliminary data.</text>
</comment>
<sequence>GPCFPIIISDGDRYFTNVSTRCMEFIRSLPVTDDDGVRQQMSELSAYIDGQQVYGYTDDDMDALREFNGGLLKTKNGDDLPESETNSCILEGSDDYCLEAGDSRVNVYPGLGALHTIFMRYHNYIAGELAENNESWDDETLFQVARKIVIAVMQPSPVEYLQMILGSNTMSTYGLSSTYAYDDSCDATLYNVFATAAFRFGHSMVPDHLLIDGEEVDSVNLYDRPYYVLNSLDSLVSGLVTEHAERADRWYSEGMTDQLFEVDGQDGYDIASLNIQRGRDHGLPAYNEWREYCGLDKITSFDEMSSSNRYENAYASVDDIDLYSGALSETSVTGGSVGETYACLLAKQFANLRDCDRFWWEHEDATVGFSSDRQRNQIMKTKLSHVICLTTNITEIQERVFRVVDDS</sequence>
<reference evidence="5 6" key="1">
    <citation type="journal article" date="2023" name="Sci. Data">
        <title>Genome assembly of the Korean intertidal mud-creeper Batillaria attramentaria.</title>
        <authorList>
            <person name="Patra A.K."/>
            <person name="Ho P.T."/>
            <person name="Jun S."/>
            <person name="Lee S.J."/>
            <person name="Kim Y."/>
            <person name="Won Y.J."/>
        </authorList>
    </citation>
    <scope>NUCLEOTIDE SEQUENCE [LARGE SCALE GENOMIC DNA]</scope>
    <source>
        <strain evidence="5">Wonlab-2016</strain>
    </source>
</reference>
<dbReference type="GO" id="GO:0005576">
    <property type="term" value="C:extracellular region"/>
    <property type="evidence" value="ECO:0007669"/>
    <property type="project" value="UniProtKB-SubCell"/>
</dbReference>
<dbReference type="PANTHER" id="PTHR11475:SF4">
    <property type="entry name" value="CHORION PEROXIDASE"/>
    <property type="match status" value="1"/>
</dbReference>
<feature type="binding site" description="axial binding residue" evidence="4">
    <location>
        <position position="202"/>
    </location>
    <ligand>
        <name>heme b</name>
        <dbReference type="ChEBI" id="CHEBI:60344"/>
    </ligand>
    <ligandPart>
        <name>Fe</name>
        <dbReference type="ChEBI" id="CHEBI:18248"/>
    </ligandPart>
</feature>
<dbReference type="Proteomes" id="UP001519460">
    <property type="component" value="Unassembled WGS sequence"/>
</dbReference>
<evidence type="ECO:0000256" key="1">
    <source>
        <dbReference type="ARBA" id="ARBA00004613"/>
    </source>
</evidence>
<dbReference type="PANTHER" id="PTHR11475">
    <property type="entry name" value="OXIDASE/PEROXIDASE"/>
    <property type="match status" value="1"/>
</dbReference>
<dbReference type="SUPFAM" id="SSF48113">
    <property type="entry name" value="Heme-dependent peroxidases"/>
    <property type="match status" value="1"/>
</dbReference>
<dbReference type="InterPro" id="IPR037120">
    <property type="entry name" value="Haem_peroxidase_sf_animal"/>
</dbReference>
<dbReference type="EMBL" id="JACVVK020000001">
    <property type="protein sequence ID" value="KAK7508442.1"/>
    <property type="molecule type" value="Genomic_DNA"/>
</dbReference>
<dbReference type="InterPro" id="IPR019791">
    <property type="entry name" value="Haem_peroxidase_animal"/>
</dbReference>
<dbReference type="InterPro" id="IPR010255">
    <property type="entry name" value="Haem_peroxidase_sf"/>
</dbReference>
<evidence type="ECO:0000256" key="2">
    <source>
        <dbReference type="ARBA" id="ARBA00022525"/>
    </source>
</evidence>
<gene>
    <name evidence="5" type="ORF">BaRGS_00000008</name>
</gene>
<evidence type="ECO:0000256" key="4">
    <source>
        <dbReference type="PIRSR" id="PIRSR619791-2"/>
    </source>
</evidence>
<evidence type="ECO:0000256" key="3">
    <source>
        <dbReference type="ARBA" id="ARBA00023180"/>
    </source>
</evidence>
<organism evidence="5 6">
    <name type="scientific">Batillaria attramentaria</name>
    <dbReference type="NCBI Taxonomy" id="370345"/>
    <lineage>
        <taxon>Eukaryota</taxon>
        <taxon>Metazoa</taxon>
        <taxon>Spiralia</taxon>
        <taxon>Lophotrochozoa</taxon>
        <taxon>Mollusca</taxon>
        <taxon>Gastropoda</taxon>
        <taxon>Caenogastropoda</taxon>
        <taxon>Sorbeoconcha</taxon>
        <taxon>Cerithioidea</taxon>
        <taxon>Batillariidae</taxon>
        <taxon>Batillaria</taxon>
    </lineage>
</organism>
<dbReference type="PROSITE" id="PS50292">
    <property type="entry name" value="PEROXIDASE_3"/>
    <property type="match status" value="1"/>
</dbReference>
<dbReference type="AlphaFoldDB" id="A0ABD0M9K5"/>